<evidence type="ECO:0000256" key="1">
    <source>
        <dbReference type="SAM" id="MobiDB-lite"/>
    </source>
</evidence>
<protein>
    <submittedName>
        <fullName evidence="3">Uncharacterized protein</fullName>
    </submittedName>
</protein>
<keyword evidence="2" id="KW-0472">Membrane</keyword>
<feature type="compositionally biased region" description="Acidic residues" evidence="1">
    <location>
        <begin position="462"/>
        <end position="480"/>
    </location>
</feature>
<sequence>MCSGSGGESSSVDRRPEDGDKIHPLGQRRWKNVNMPSRVTWNPGVPPELHPETEKLMELNPLLKPALEAIEKGTRRSKPHMKNMLITDWFAEMYGPNYFRPVLFAGVLCWVWYAFQLSTRAVLIASLPYYTSVFGVVAFVGGLLLTIVSLASSPEPTDAVRRLMLLYGATLLGYPIVGLLGAAGSFEGALTVEVVTVGMCLGSLWFWKDLNQELRSAQYRRRLAVWFMRWRMVFTVLAALGAVIKSLVYNSVSEFTLRFYQRGNQLLLAMTSPTLTLFSDPGALLVVASALGVLYIVYSLVFFAFVTDVGRYPYARKIESPFALDLLRKGILVPLERAPDSLRWTDSRGGVPSEYIRTIGQPDRPGEKENLPEMEYPWLFRQLEKLESEGQFQGTYSATGSASKTPQSFLDTWAVYAEIPEDASVEDSADIVNPAKVSEQKISAILDEARQKLDQGKRRFEDGDDDDELALYDEPDDDSVEWLFTDPGDDGGNTQIPRLS</sequence>
<gene>
    <name evidence="3" type="ORF">NDN08_002448</name>
</gene>
<feature type="transmembrane region" description="Helical" evidence="2">
    <location>
        <begin position="283"/>
        <end position="306"/>
    </location>
</feature>
<evidence type="ECO:0000256" key="2">
    <source>
        <dbReference type="SAM" id="Phobius"/>
    </source>
</evidence>
<name>A0AAV8UXZ9_9RHOD</name>
<organism evidence="3 4">
    <name type="scientific">Rhodosorus marinus</name>
    <dbReference type="NCBI Taxonomy" id="101924"/>
    <lineage>
        <taxon>Eukaryota</taxon>
        <taxon>Rhodophyta</taxon>
        <taxon>Stylonematophyceae</taxon>
        <taxon>Stylonematales</taxon>
        <taxon>Stylonemataceae</taxon>
        <taxon>Rhodosorus</taxon>
    </lineage>
</organism>
<feature type="transmembrane region" description="Helical" evidence="2">
    <location>
        <begin position="189"/>
        <end position="207"/>
    </location>
</feature>
<dbReference type="Pfam" id="PF11375">
    <property type="entry name" value="DUF3177"/>
    <property type="match status" value="1"/>
</dbReference>
<feature type="compositionally biased region" description="Basic and acidic residues" evidence="1">
    <location>
        <begin position="11"/>
        <end position="23"/>
    </location>
</feature>
<dbReference type="AlphaFoldDB" id="A0AAV8UXZ9"/>
<feature type="transmembrane region" description="Helical" evidence="2">
    <location>
        <begin position="163"/>
        <end position="183"/>
    </location>
</feature>
<feature type="transmembrane region" description="Helical" evidence="2">
    <location>
        <begin position="228"/>
        <end position="249"/>
    </location>
</feature>
<dbReference type="InterPro" id="IPR021515">
    <property type="entry name" value="DUF3177"/>
</dbReference>
<comment type="caution">
    <text evidence="3">The sequence shown here is derived from an EMBL/GenBank/DDBJ whole genome shotgun (WGS) entry which is preliminary data.</text>
</comment>
<feature type="transmembrane region" description="Helical" evidence="2">
    <location>
        <begin position="98"/>
        <end position="115"/>
    </location>
</feature>
<dbReference type="EMBL" id="JAMWBK010000004">
    <property type="protein sequence ID" value="KAJ8905947.1"/>
    <property type="molecule type" value="Genomic_DNA"/>
</dbReference>
<reference evidence="3 4" key="1">
    <citation type="journal article" date="2023" name="Nat. Commun.">
        <title>Origin of minicircular mitochondrial genomes in red algae.</title>
        <authorList>
            <person name="Lee Y."/>
            <person name="Cho C.H."/>
            <person name="Lee Y.M."/>
            <person name="Park S.I."/>
            <person name="Yang J.H."/>
            <person name="West J.A."/>
            <person name="Bhattacharya D."/>
            <person name="Yoon H.S."/>
        </authorList>
    </citation>
    <scope>NUCLEOTIDE SEQUENCE [LARGE SCALE GENOMIC DNA]</scope>
    <source>
        <strain evidence="3 4">CCMP1338</strain>
        <tissue evidence="3">Whole cell</tissue>
    </source>
</reference>
<feature type="region of interest" description="Disordered" evidence="1">
    <location>
        <begin position="1"/>
        <end position="27"/>
    </location>
</feature>
<keyword evidence="2" id="KW-0812">Transmembrane</keyword>
<dbReference type="Proteomes" id="UP001157974">
    <property type="component" value="Unassembled WGS sequence"/>
</dbReference>
<proteinExistence type="predicted"/>
<feature type="transmembrane region" description="Helical" evidence="2">
    <location>
        <begin position="127"/>
        <end position="151"/>
    </location>
</feature>
<evidence type="ECO:0000313" key="3">
    <source>
        <dbReference type="EMBL" id="KAJ8905947.1"/>
    </source>
</evidence>
<feature type="region of interest" description="Disordered" evidence="1">
    <location>
        <begin position="456"/>
        <end position="500"/>
    </location>
</feature>
<evidence type="ECO:0000313" key="4">
    <source>
        <dbReference type="Proteomes" id="UP001157974"/>
    </source>
</evidence>
<keyword evidence="2" id="KW-1133">Transmembrane helix</keyword>
<keyword evidence="4" id="KW-1185">Reference proteome</keyword>
<accession>A0AAV8UXZ9</accession>